<dbReference type="PROSITE" id="PS51375">
    <property type="entry name" value="PPR"/>
    <property type="match status" value="4"/>
</dbReference>
<dbReference type="Pfam" id="PF01535">
    <property type="entry name" value="PPR"/>
    <property type="match status" value="2"/>
</dbReference>
<reference evidence="4" key="1">
    <citation type="journal article" date="2016" name="Proc. Natl. Acad. Sci. U.S.A.">
        <title>Lipid metabolic changes in an early divergent fungus govern the establishment of a mutualistic symbiosis with endobacteria.</title>
        <authorList>
            <person name="Lastovetsky O.A."/>
            <person name="Gaspar M.L."/>
            <person name="Mondo S.J."/>
            <person name="LaButti K.M."/>
            <person name="Sandor L."/>
            <person name="Grigoriev I.V."/>
            <person name="Henry S.A."/>
            <person name="Pawlowska T.E."/>
        </authorList>
    </citation>
    <scope>NUCLEOTIDE SEQUENCE [LARGE SCALE GENOMIC DNA]</scope>
    <source>
        <strain evidence="4">ATCC 52814</strain>
    </source>
</reference>
<evidence type="ECO:0000313" key="4">
    <source>
        <dbReference type="EMBL" id="ORE05203.1"/>
    </source>
</evidence>
<dbReference type="VEuPathDB" id="FungiDB:BCV72DRAFT_293585"/>
<dbReference type="Proteomes" id="UP000242414">
    <property type="component" value="Unassembled WGS sequence"/>
</dbReference>
<gene>
    <name evidence="4" type="ORF">BCV72DRAFT_293585</name>
</gene>
<dbReference type="PANTHER" id="PTHR47938:SF35">
    <property type="entry name" value="PENTATRICOPEPTIDE REPEAT-CONTAINING PROTEIN 4, MITOCHONDRIAL-RELATED"/>
    <property type="match status" value="1"/>
</dbReference>
<keyword evidence="1" id="KW-0677">Repeat</keyword>
<feature type="repeat" description="PPR" evidence="2">
    <location>
        <begin position="637"/>
        <end position="671"/>
    </location>
</feature>
<dbReference type="Pfam" id="PF13041">
    <property type="entry name" value="PPR_2"/>
    <property type="match status" value="1"/>
</dbReference>
<dbReference type="NCBIfam" id="TIGR00756">
    <property type="entry name" value="PPR"/>
    <property type="match status" value="5"/>
</dbReference>
<feature type="repeat" description="PPR" evidence="2">
    <location>
        <begin position="602"/>
        <end position="636"/>
    </location>
</feature>
<dbReference type="InterPro" id="IPR033443">
    <property type="entry name" value="PROP1-like_PPR_dom"/>
</dbReference>
<dbReference type="GO" id="GO:0140053">
    <property type="term" value="P:mitochondrial gene expression"/>
    <property type="evidence" value="ECO:0007669"/>
    <property type="project" value="TreeGrafter"/>
</dbReference>
<evidence type="ECO:0000256" key="2">
    <source>
        <dbReference type="PROSITE-ProRule" id="PRU00708"/>
    </source>
</evidence>
<evidence type="ECO:0000259" key="3">
    <source>
        <dbReference type="Pfam" id="PF17177"/>
    </source>
</evidence>
<evidence type="ECO:0000256" key="1">
    <source>
        <dbReference type="ARBA" id="ARBA00022737"/>
    </source>
</evidence>
<feature type="repeat" description="PPR" evidence="2">
    <location>
        <begin position="790"/>
        <end position="824"/>
    </location>
</feature>
<dbReference type="Pfam" id="PF17177">
    <property type="entry name" value="PPR_long"/>
    <property type="match status" value="1"/>
</dbReference>
<protein>
    <recommendedName>
        <fullName evidence="3">PROP1-like PPR domain-containing protein</fullName>
    </recommendedName>
</protein>
<feature type="domain" description="PROP1-like PPR" evidence="3">
    <location>
        <begin position="360"/>
        <end position="494"/>
    </location>
</feature>
<name>A0A1X0QZH2_RHIZD</name>
<dbReference type="InterPro" id="IPR002885">
    <property type="entry name" value="PPR_rpt"/>
</dbReference>
<dbReference type="GO" id="GO:0005739">
    <property type="term" value="C:mitochondrion"/>
    <property type="evidence" value="ECO:0007669"/>
    <property type="project" value="TreeGrafter"/>
</dbReference>
<dbReference type="GO" id="GO:0003729">
    <property type="term" value="F:mRNA binding"/>
    <property type="evidence" value="ECO:0007669"/>
    <property type="project" value="TreeGrafter"/>
</dbReference>
<proteinExistence type="predicted"/>
<feature type="repeat" description="PPR" evidence="2">
    <location>
        <begin position="353"/>
        <end position="388"/>
    </location>
</feature>
<organism evidence="4">
    <name type="scientific">Rhizopus microsporus var. microsporus</name>
    <dbReference type="NCBI Taxonomy" id="86635"/>
    <lineage>
        <taxon>Eukaryota</taxon>
        <taxon>Fungi</taxon>
        <taxon>Fungi incertae sedis</taxon>
        <taxon>Mucoromycota</taxon>
        <taxon>Mucoromycotina</taxon>
        <taxon>Mucoromycetes</taxon>
        <taxon>Mucorales</taxon>
        <taxon>Mucorineae</taxon>
        <taxon>Rhizopodaceae</taxon>
        <taxon>Rhizopus</taxon>
    </lineage>
</organism>
<dbReference type="EMBL" id="KV921950">
    <property type="protein sequence ID" value="ORE05203.1"/>
    <property type="molecule type" value="Genomic_DNA"/>
</dbReference>
<dbReference type="PANTHER" id="PTHR47938">
    <property type="entry name" value="RESPIRATORY COMPLEX I CHAPERONE (CIA84), PUTATIVE (AFU_ORTHOLOGUE AFUA_2G06020)-RELATED"/>
    <property type="match status" value="1"/>
</dbReference>
<dbReference type="Gene3D" id="1.25.40.10">
    <property type="entry name" value="Tetratricopeptide repeat domain"/>
    <property type="match status" value="5"/>
</dbReference>
<dbReference type="InterPro" id="IPR011990">
    <property type="entry name" value="TPR-like_helical_dom_sf"/>
</dbReference>
<dbReference type="AlphaFoldDB" id="A0A1X0QZH2"/>
<dbReference type="OrthoDB" id="185373at2759"/>
<accession>A0A1X0QZH2</accession>
<sequence length="1047" mass="120073">MLSLTTAATCKQCRRNTHKLKCITTEIYNSSLLIHSRNHSRRQSTIAKRSEINNSTLTTIKIHRTQKWNPSLHIPTMRSLSTNTTNRELQEKSQEPFEDRYYDTVLSVALDQSNSVIAQSLLENTFLLLRKGSTDLAWECYRDLSSQKVQKYISRDQYARLVRKFYHQPSRALGLEAVLTLVEDMKQLGYKVGRKERLLVLQLLGQNGMIKEMEKVYTDFKNDNLLIVSDEAEDKKAFNIMITAYEGQKKTMGNKEAALNIMKIYEDMLYHCVQPNARATTALLESIRSAGYSDDMVEKLSNWAWPKMAPKTNELQLDPVIYQNIVCYFANAGRPDYALQVNDIMIKNNIPRTLQMMTALIHKVGRAGDIEQAMKLFDEMVHKDGIQPSLVTFNVLIDIHAHKRPEPDVEGANRAYDMLREAGLQPDTYTFATLIDMFAKQKDFKMLRRIYRYMYHNKKIRPNEYVASSIVECFIKLGDLNSALGAFRMLRGAGAKTTVMLDLVFKGLISSGRAQDAFDLVESMRYTEFGPKASTFMPLLEFYANRGDADRVQKVATLLTKANLPTKPQHLLAALLKAHAKSRNIGSAERIFEAYTKKWQPTVFVYNSLLYAYVMNNEMDKVLEIYSRMSTDSIKPDVNTYGILMHFYSRRGDVRAVEVIMDTMKANNIKPSVTCETILMQTYFEASLSSDARSVMERMLQAGLRPTSQTWSILVNGCAKSNELEYAESILQEAIDRSKVFWSHQSNFLKNATSAVVKTHALYDSYVPETIEDILEKTHPDLGTQPNILSAYLFTPLIDAYSKKGNFTRAKQLFKTMLDLRIPITVPTYVTLMSMFQNEKHYDAVETMWNALRKPGKAQTCINNIDPDIDRIPLPEKYYDYLHLLKVTDAKNIQVIEPTEEPIPEQASQFALSVYIDSLVEQKRNQDVENLWNELEAENYQFDEQNLNRYLVSLLTEDKVDKACNMVSTHFFASNAMNEKGESSDQSLVPKTMRKRDKLDIDTGNQLHDRTCLAFATKFDIPGAENMGVFRLRSTVIERIKSYLRKE</sequence>